<proteinExistence type="inferred from homology"/>
<organism evidence="8 9">
    <name type="scientific">Microseira wollei NIES-4236</name>
    <dbReference type="NCBI Taxonomy" id="2530354"/>
    <lineage>
        <taxon>Bacteria</taxon>
        <taxon>Bacillati</taxon>
        <taxon>Cyanobacteriota</taxon>
        <taxon>Cyanophyceae</taxon>
        <taxon>Oscillatoriophycideae</taxon>
        <taxon>Aerosakkonematales</taxon>
        <taxon>Aerosakkonemataceae</taxon>
        <taxon>Microseira</taxon>
    </lineage>
</organism>
<evidence type="ECO:0000256" key="6">
    <source>
        <dbReference type="SAM" id="Phobius"/>
    </source>
</evidence>
<comment type="caution">
    <text evidence="8">The sequence shown here is derived from an EMBL/GenBank/DDBJ whole genome shotgun (WGS) entry which is preliminary data.</text>
</comment>
<accession>A0AAV3XFY1</accession>
<evidence type="ECO:0000259" key="7">
    <source>
        <dbReference type="Pfam" id="PF02683"/>
    </source>
</evidence>
<feature type="transmembrane region" description="Helical" evidence="6">
    <location>
        <begin position="21"/>
        <end position="43"/>
    </location>
</feature>
<dbReference type="EMBL" id="BLAY01000090">
    <property type="protein sequence ID" value="GET40408.1"/>
    <property type="molecule type" value="Genomic_DNA"/>
</dbReference>
<feature type="transmembrane region" description="Helical" evidence="6">
    <location>
        <begin position="229"/>
        <end position="250"/>
    </location>
</feature>
<feature type="transmembrane region" description="Helical" evidence="6">
    <location>
        <begin position="124"/>
        <end position="148"/>
    </location>
</feature>
<comment type="subcellular location">
    <subcellularLocation>
        <location evidence="1">Membrane</location>
        <topology evidence="1">Multi-pass membrane protein</topology>
    </subcellularLocation>
</comment>
<evidence type="ECO:0000256" key="3">
    <source>
        <dbReference type="ARBA" id="ARBA00022692"/>
    </source>
</evidence>
<evidence type="ECO:0000256" key="1">
    <source>
        <dbReference type="ARBA" id="ARBA00004141"/>
    </source>
</evidence>
<dbReference type="Pfam" id="PF02683">
    <property type="entry name" value="DsbD_TM"/>
    <property type="match status" value="1"/>
</dbReference>
<evidence type="ECO:0000313" key="9">
    <source>
        <dbReference type="Proteomes" id="UP001050975"/>
    </source>
</evidence>
<feature type="transmembrane region" description="Helical" evidence="6">
    <location>
        <begin position="188"/>
        <end position="217"/>
    </location>
</feature>
<dbReference type="PANTHER" id="PTHR31272:SF6">
    <property type="entry name" value="CYTOCHROME C-TYPE BIOGENESIS CCDA-LIKE CHLOROPLASTIC PROTEIN"/>
    <property type="match status" value="1"/>
</dbReference>
<reference evidence="8" key="1">
    <citation type="submission" date="2019-10" db="EMBL/GenBank/DDBJ databases">
        <title>Draft genome sequece of Microseira wollei NIES-4236.</title>
        <authorList>
            <person name="Yamaguchi H."/>
            <person name="Suzuki S."/>
            <person name="Kawachi M."/>
        </authorList>
    </citation>
    <scope>NUCLEOTIDE SEQUENCE</scope>
    <source>
        <strain evidence="8">NIES-4236</strain>
    </source>
</reference>
<keyword evidence="3 6" id="KW-0812">Transmembrane</keyword>
<dbReference type="PANTHER" id="PTHR31272">
    <property type="entry name" value="CYTOCHROME C-TYPE BIOGENESIS PROTEIN HI_1454-RELATED"/>
    <property type="match status" value="1"/>
</dbReference>
<dbReference type="GO" id="GO:0017004">
    <property type="term" value="P:cytochrome complex assembly"/>
    <property type="evidence" value="ECO:0007669"/>
    <property type="project" value="InterPro"/>
</dbReference>
<dbReference type="AlphaFoldDB" id="A0AAV3XFY1"/>
<feature type="domain" description="Cytochrome C biogenesis protein transmembrane" evidence="7">
    <location>
        <begin position="80"/>
        <end position="245"/>
    </location>
</feature>
<evidence type="ECO:0000313" key="8">
    <source>
        <dbReference type="EMBL" id="GET40408.1"/>
    </source>
</evidence>
<sequence length="287" mass="30573">MKSERTAHETSLEMPRTRRKLAFTGKTLFYGGLFLGAIALTLISPHLSGWYLYLTELVGQVQNPYHQWLEEQNLSNPLVLIPLAFIGGLIASISPCILSLLPVNLSYIGTLKITSRRAAFAKAGFFVLGVVTVFSLFGLFASFAAAVLVDYRGYFHVVVGAIILVMGLSFAGLIHLPLPQPKASVSAAGPYGVGLTFALVSSPCSSPVLFAAIAAAAATGSQLVSVATLVSYGLGYTAIIFFASLYAGLVKQSRVLLGQSDWVIRVGSAALILAGGFYLINGIRWFF</sequence>
<name>A0AAV3XFY1_9CYAN</name>
<dbReference type="Proteomes" id="UP001050975">
    <property type="component" value="Unassembled WGS sequence"/>
</dbReference>
<feature type="transmembrane region" description="Helical" evidence="6">
    <location>
        <begin position="154"/>
        <end position="176"/>
    </location>
</feature>
<dbReference type="InterPro" id="IPR051790">
    <property type="entry name" value="Cytochrome_c-biogenesis_DsbD"/>
</dbReference>
<evidence type="ECO:0000256" key="4">
    <source>
        <dbReference type="ARBA" id="ARBA00022989"/>
    </source>
</evidence>
<dbReference type="RefSeq" id="WP_226586243.1">
    <property type="nucleotide sequence ID" value="NZ_BLAY01000090.1"/>
</dbReference>
<evidence type="ECO:0000256" key="5">
    <source>
        <dbReference type="ARBA" id="ARBA00023136"/>
    </source>
</evidence>
<feature type="transmembrane region" description="Helical" evidence="6">
    <location>
        <begin position="78"/>
        <end position="103"/>
    </location>
</feature>
<gene>
    <name evidence="8" type="ORF">MiSe_52170</name>
</gene>
<feature type="transmembrane region" description="Helical" evidence="6">
    <location>
        <begin position="262"/>
        <end position="280"/>
    </location>
</feature>
<keyword evidence="5 6" id="KW-0472">Membrane</keyword>
<evidence type="ECO:0000256" key="2">
    <source>
        <dbReference type="ARBA" id="ARBA00006143"/>
    </source>
</evidence>
<dbReference type="InterPro" id="IPR003834">
    <property type="entry name" value="Cyt_c_assmbl_TM_dom"/>
</dbReference>
<dbReference type="GO" id="GO:0016020">
    <property type="term" value="C:membrane"/>
    <property type="evidence" value="ECO:0007669"/>
    <property type="project" value="UniProtKB-SubCell"/>
</dbReference>
<comment type="similarity">
    <text evidence="2">Belongs to the DsbD family.</text>
</comment>
<keyword evidence="4 6" id="KW-1133">Transmembrane helix</keyword>
<keyword evidence="9" id="KW-1185">Reference proteome</keyword>
<protein>
    <recommendedName>
        <fullName evidence="7">Cytochrome C biogenesis protein transmembrane domain-containing protein</fullName>
    </recommendedName>
</protein>